<feature type="compositionally biased region" description="Polar residues" evidence="11">
    <location>
        <begin position="1493"/>
        <end position="1506"/>
    </location>
</feature>
<keyword evidence="3" id="KW-0156">Chromatin regulator</keyword>
<feature type="compositionally biased region" description="Low complexity" evidence="11">
    <location>
        <begin position="1425"/>
        <end position="1439"/>
    </location>
</feature>
<evidence type="ECO:0000256" key="1">
    <source>
        <dbReference type="ARBA" id="ARBA00004123"/>
    </source>
</evidence>
<evidence type="ECO:0000256" key="5">
    <source>
        <dbReference type="ARBA" id="ARBA00023117"/>
    </source>
</evidence>
<feature type="domain" description="Bromo" evidence="12">
    <location>
        <begin position="771"/>
        <end position="842"/>
    </location>
</feature>
<dbReference type="GO" id="GO:0003682">
    <property type="term" value="F:chromatin binding"/>
    <property type="evidence" value="ECO:0007669"/>
    <property type="project" value="InterPro"/>
</dbReference>
<dbReference type="Pfam" id="PF01426">
    <property type="entry name" value="BAH"/>
    <property type="match status" value="2"/>
</dbReference>
<dbReference type="Proteomes" id="UP000678393">
    <property type="component" value="Unassembled WGS sequence"/>
</dbReference>
<dbReference type="GO" id="GO:0016514">
    <property type="term" value="C:SWI/SNF complex"/>
    <property type="evidence" value="ECO:0007669"/>
    <property type="project" value="TreeGrafter"/>
</dbReference>
<feature type="domain" description="BAH" evidence="14">
    <location>
        <begin position="1108"/>
        <end position="1224"/>
    </location>
</feature>
<dbReference type="GO" id="GO:0006368">
    <property type="term" value="P:transcription elongation by RNA polymerase II"/>
    <property type="evidence" value="ECO:0007669"/>
    <property type="project" value="TreeGrafter"/>
</dbReference>
<dbReference type="GO" id="GO:0016586">
    <property type="term" value="C:RSC-type complex"/>
    <property type="evidence" value="ECO:0007669"/>
    <property type="project" value="InterPro"/>
</dbReference>
<dbReference type="Gene3D" id="2.30.30.490">
    <property type="match status" value="2"/>
</dbReference>
<dbReference type="Gene3D" id="1.20.920.10">
    <property type="entry name" value="Bromodomain-like"/>
    <property type="match status" value="6"/>
</dbReference>
<feature type="coiled-coil region" evidence="10">
    <location>
        <begin position="1385"/>
        <end position="1412"/>
    </location>
</feature>
<feature type="region of interest" description="Disordered" evidence="11">
    <location>
        <begin position="888"/>
        <end position="924"/>
    </location>
</feature>
<feature type="compositionally biased region" description="Basic and acidic residues" evidence="11">
    <location>
        <begin position="888"/>
        <end position="917"/>
    </location>
</feature>
<dbReference type="FunFam" id="1.20.920.10:FF:000006">
    <property type="entry name" value="protein polybromo-1 isoform X1"/>
    <property type="match status" value="1"/>
</dbReference>
<dbReference type="GO" id="GO:0003677">
    <property type="term" value="F:DNA binding"/>
    <property type="evidence" value="ECO:0007669"/>
    <property type="project" value="UniProtKB-UniRule"/>
</dbReference>
<feature type="region of interest" description="Disordered" evidence="11">
    <location>
        <begin position="1413"/>
        <end position="1439"/>
    </location>
</feature>
<feature type="region of interest" description="Disordered" evidence="11">
    <location>
        <begin position="147"/>
        <end position="175"/>
    </location>
</feature>
<sequence>MPRKRQRQDVKDEAGESPAPPEPKKKRKILNYDPHEIIHELYDTIRNHKCDDGRLMCEAFIRVPKRRSAADYYDVVSTPIDLLKIQQKVKTDSYDYVDQLSADVMLMINNAKAYYKKNSQEYKDACDLLMLYEETRADLVEAVFGGGDKNYDEDEDEEEEGTSSKQSSRESSGGTFEELADDLEQLFAAIVTTKDGDRDISQAFQLLPQRSKYPQYYEVIKNPIDLKMIATKIQTSKYKNLDELEKDLLLMVKNAKTFNEPKSLIYRDAVTMKKVITERKRELEYKKSGTVKTSERLRTKDKTIIQKMSAVCAALKYPSDIDDDAASSSQFEMDSEGEDGGGGLVEDDPQWILYNHVKNFTNSKGEVIADTFQKLPSKKFYPDYYKEIKKPMSLKKIRYKIEMNMYETLMDLAHDLNLTFENAKKYNQDESQIHKYAVVLQRVMIEKVKEMEPELAEELKVEGDDDKVREEEDIVAGEREDDELQVENDVSTTPGNRGRHRKSNLAMTITPDSEKKKSHKKAVDDNLRKRLRMLFSTVYDYNDVNGRLLRPIFMVLPSRKDYPDYYQYSSEQALLSDFELMFNNARHYNEEGSQVYQDADTLDRALRAKWKQMSHTVKTPGSRRSKLSECNPLLDKLQDLYESVRDYQDRSGRALSSPFIKLPNKADYPDYYEVIKRPIDMQRIQQKMLAGQYDSVEDMVADFVQMFDNACKYNEPESVIYKDALTLQRVCFQKKLELMSDCMNEVPDVKALTQELMKNLFISTFNHEDEEGRCYSDSFAELAEKDKGLLLSGEVTERPITFDQIKRNLDKGRYRRVDRFQEDMFKVFERARKLSRTDSQLYEDAVEMQNFFIKTRDELCKNGELLLTPALSYTERHLAQALEMEQKEKLEQEKQELEKQDEEEKKKEKASGDKSSADQEAANTDEEFEYKGQVYAKGDFVYIHSRDTPEPHIMVIESFGVDAAGQKVIKGNWFYRPEETYHLATRKFLEKEVFRSDTSYGTPLSEIVGRCCVMCVNDYFKSKPEGIPDKDVYVCESRYSVRHRMLQENQEIPLAPIRVASVFADKSSSDSALDDSDTVIDKKRECVPAEAENEDGNAYFDQYVCDIGCFKLGDGVYINNPGGQNIIARIDKIWKDTMGEAFFHYACFLRPSEVEHAPTRLFFKKEVFQAALEDCALIKNIVGRCAILHMKDYCSSRPTEIPEPDIYINESKYQEADKSIKRQKLLKKYTLSSKVMDDEIYFFRKPIALEKEPSPLLMKQNVEETLFLDNEDSLGVEPEASNDGTSVSLDVPSPAPTKSHKRKPVNSRRQPSGYIVFAGEIRRQISQDNPSCSFGDISKIVGTKVCITFLSTSPSCAWWGNAVCFNLHKIYLSNLQWRALSKAEKDVFEEKARKIAEEMAAKQQEADKMLNDSVRSQSPWSDIGATPTTPAHPPTQTNQPSYVGHTLFAQGPITPAGMFTGTAGPHHSQMVNGLGFSAPPEFPSMPPVPMLNGHSSFSHGQTTAPQQRPPSPMFVSVPPRSQRLLHSETYLRYIEGLNSECHTISNWDKTLNATQENTPSQPESNLPTKWLAQGAGCHGSVTNALWALRDFMLKDALNLAKTLPFDDL</sequence>
<feature type="region of interest" description="Disordered" evidence="11">
    <location>
        <begin position="481"/>
        <end position="501"/>
    </location>
</feature>
<dbReference type="PANTHER" id="PTHR16062:SF19">
    <property type="entry name" value="PROTEIN POLYBROMO-1"/>
    <property type="match status" value="1"/>
</dbReference>
<dbReference type="FunFam" id="1.20.920.10:FF:000009">
    <property type="entry name" value="Protein polybromo-1 isoform 1"/>
    <property type="match status" value="1"/>
</dbReference>
<dbReference type="InterPro" id="IPR001487">
    <property type="entry name" value="Bromodomain"/>
</dbReference>
<dbReference type="CDD" id="cd05526">
    <property type="entry name" value="Bromo_polybromo_VI"/>
    <property type="match status" value="1"/>
</dbReference>
<dbReference type="PROSITE" id="PS00633">
    <property type="entry name" value="BROMODOMAIN_1"/>
    <property type="match status" value="1"/>
</dbReference>
<organism evidence="15 16">
    <name type="scientific">Candidula unifasciata</name>
    <dbReference type="NCBI Taxonomy" id="100452"/>
    <lineage>
        <taxon>Eukaryota</taxon>
        <taxon>Metazoa</taxon>
        <taxon>Spiralia</taxon>
        <taxon>Lophotrochozoa</taxon>
        <taxon>Mollusca</taxon>
        <taxon>Gastropoda</taxon>
        <taxon>Heterobranchia</taxon>
        <taxon>Euthyneura</taxon>
        <taxon>Panpulmonata</taxon>
        <taxon>Eupulmonata</taxon>
        <taxon>Stylommatophora</taxon>
        <taxon>Helicina</taxon>
        <taxon>Helicoidea</taxon>
        <taxon>Geomitridae</taxon>
        <taxon>Candidula</taxon>
    </lineage>
</organism>
<feature type="domain" description="Bromo" evidence="12">
    <location>
        <begin position="52"/>
        <end position="122"/>
    </location>
</feature>
<dbReference type="PROSITE" id="PS50014">
    <property type="entry name" value="BROMODOMAIN_2"/>
    <property type="match status" value="5"/>
</dbReference>
<dbReference type="PROSITE" id="PS51038">
    <property type="entry name" value="BAH"/>
    <property type="match status" value="2"/>
</dbReference>
<keyword evidence="4" id="KW-0805">Transcription regulation</keyword>
<reference evidence="15" key="1">
    <citation type="submission" date="2021-04" db="EMBL/GenBank/DDBJ databases">
        <authorList>
            <consortium name="Molecular Ecology Group"/>
        </authorList>
    </citation>
    <scope>NUCLEOTIDE SEQUENCE</scope>
</reference>
<dbReference type="InterPro" id="IPR037382">
    <property type="entry name" value="Rsc/polybromo"/>
</dbReference>
<dbReference type="PRINTS" id="PR00503">
    <property type="entry name" value="BROMODOMAIN"/>
</dbReference>
<dbReference type="InterPro" id="IPR001025">
    <property type="entry name" value="BAH_dom"/>
</dbReference>
<comment type="caution">
    <text evidence="15">The sequence shown here is derived from an EMBL/GenBank/DDBJ whole genome shotgun (WGS) entry which is preliminary data.</text>
</comment>
<proteinExistence type="predicted"/>
<accession>A0A8S3Z5K2</accession>
<feature type="domain" description="Bromo" evidence="12">
    <location>
        <begin position="364"/>
        <end position="434"/>
    </location>
</feature>
<keyword evidence="7 9" id="KW-0539">Nucleus</keyword>
<feature type="domain" description="BAH" evidence="14">
    <location>
        <begin position="933"/>
        <end position="1050"/>
    </location>
</feature>
<comment type="subcellular location">
    <subcellularLocation>
        <location evidence="1">Nucleus</location>
    </subcellularLocation>
</comment>
<evidence type="ECO:0008006" key="17">
    <source>
        <dbReference type="Google" id="ProtNLM"/>
    </source>
</evidence>
<evidence type="ECO:0000256" key="3">
    <source>
        <dbReference type="ARBA" id="ARBA00022853"/>
    </source>
</evidence>
<dbReference type="InterPro" id="IPR009071">
    <property type="entry name" value="HMG_box_dom"/>
</dbReference>
<name>A0A8S3Z5K2_9EUPU</name>
<dbReference type="Pfam" id="PF00439">
    <property type="entry name" value="Bromodomain"/>
    <property type="match status" value="6"/>
</dbReference>
<dbReference type="InterPro" id="IPR036427">
    <property type="entry name" value="Bromodomain-like_sf"/>
</dbReference>
<evidence type="ECO:0000259" key="13">
    <source>
        <dbReference type="PROSITE" id="PS50118"/>
    </source>
</evidence>
<evidence type="ECO:0000256" key="9">
    <source>
        <dbReference type="PROSITE-ProRule" id="PRU00267"/>
    </source>
</evidence>
<evidence type="ECO:0000259" key="12">
    <source>
        <dbReference type="PROSITE" id="PS50014"/>
    </source>
</evidence>
<dbReference type="PANTHER" id="PTHR16062">
    <property type="entry name" value="SWI/SNF-RELATED"/>
    <property type="match status" value="1"/>
</dbReference>
<gene>
    <name evidence="15" type="ORF">CUNI_LOCUS9957</name>
</gene>
<feature type="region of interest" description="Disordered" evidence="11">
    <location>
        <begin position="1277"/>
        <end position="1308"/>
    </location>
</feature>
<dbReference type="InterPro" id="IPR037968">
    <property type="entry name" value="PBRM1_BD5"/>
</dbReference>
<evidence type="ECO:0000313" key="15">
    <source>
        <dbReference type="EMBL" id="CAG5124399.1"/>
    </source>
</evidence>
<evidence type="ECO:0000256" key="11">
    <source>
        <dbReference type="SAM" id="MobiDB-lite"/>
    </source>
</evidence>
<keyword evidence="5 8" id="KW-0103">Bromodomain</keyword>
<feature type="domain" description="HMG box" evidence="13">
    <location>
        <begin position="1307"/>
        <end position="1407"/>
    </location>
</feature>
<dbReference type="InterPro" id="IPR043151">
    <property type="entry name" value="BAH_sf"/>
</dbReference>
<evidence type="ECO:0000256" key="10">
    <source>
        <dbReference type="SAM" id="Coils"/>
    </source>
</evidence>
<dbReference type="EMBL" id="CAJHNH020001774">
    <property type="protein sequence ID" value="CAG5124399.1"/>
    <property type="molecule type" value="Genomic_DNA"/>
</dbReference>
<protein>
    <recommendedName>
        <fullName evidence="17">Protein polybromo-1</fullName>
    </recommendedName>
</protein>
<evidence type="ECO:0000259" key="14">
    <source>
        <dbReference type="PROSITE" id="PS51038"/>
    </source>
</evidence>
<dbReference type="PROSITE" id="PS50118">
    <property type="entry name" value="HMG_BOX_2"/>
    <property type="match status" value="1"/>
</dbReference>
<evidence type="ECO:0000313" key="16">
    <source>
        <dbReference type="Proteomes" id="UP000678393"/>
    </source>
</evidence>
<evidence type="ECO:0000256" key="8">
    <source>
        <dbReference type="PROSITE-ProRule" id="PRU00035"/>
    </source>
</evidence>
<evidence type="ECO:0000256" key="7">
    <source>
        <dbReference type="ARBA" id="ARBA00023242"/>
    </source>
</evidence>
<evidence type="ECO:0000256" key="4">
    <source>
        <dbReference type="ARBA" id="ARBA00023015"/>
    </source>
</evidence>
<feature type="compositionally biased region" description="Acidic residues" evidence="11">
    <location>
        <begin position="151"/>
        <end position="161"/>
    </location>
</feature>
<dbReference type="CDD" id="cd05524">
    <property type="entry name" value="Bromo_polybromo_I"/>
    <property type="match status" value="1"/>
</dbReference>
<dbReference type="InterPro" id="IPR036910">
    <property type="entry name" value="HMG_box_dom_sf"/>
</dbReference>
<dbReference type="OrthoDB" id="10009055at2759"/>
<keyword evidence="2" id="KW-0677">Repeat</keyword>
<feature type="DNA-binding region" description="HMG box" evidence="9">
    <location>
        <begin position="1307"/>
        <end position="1407"/>
    </location>
</feature>
<feature type="domain" description="Bromo" evidence="12">
    <location>
        <begin position="196"/>
        <end position="266"/>
    </location>
</feature>
<feature type="region of interest" description="Disordered" evidence="11">
    <location>
        <begin position="1"/>
        <end position="27"/>
    </location>
</feature>
<dbReference type="SMART" id="SM00297">
    <property type="entry name" value="BROMO"/>
    <property type="match status" value="6"/>
</dbReference>
<keyword evidence="6" id="KW-0804">Transcription</keyword>
<evidence type="ECO:0000256" key="6">
    <source>
        <dbReference type="ARBA" id="ARBA00023163"/>
    </source>
</evidence>
<dbReference type="CDD" id="cd05515">
    <property type="entry name" value="Bromo_polybromo_V"/>
    <property type="match status" value="1"/>
</dbReference>
<keyword evidence="10" id="KW-0175">Coiled coil</keyword>
<feature type="compositionally biased region" description="Low complexity" evidence="11">
    <location>
        <begin position="163"/>
        <end position="172"/>
    </location>
</feature>
<keyword evidence="9" id="KW-0238">DNA-binding</keyword>
<feature type="domain" description="Bromo" evidence="12">
    <location>
        <begin position="651"/>
        <end position="721"/>
    </location>
</feature>
<feature type="region of interest" description="Disordered" evidence="11">
    <location>
        <begin position="1492"/>
        <end position="1511"/>
    </location>
</feature>
<dbReference type="GO" id="GO:0006338">
    <property type="term" value="P:chromatin remodeling"/>
    <property type="evidence" value="ECO:0007669"/>
    <property type="project" value="InterPro"/>
</dbReference>
<dbReference type="CDD" id="cd04717">
    <property type="entry name" value="BAH_polybromo"/>
    <property type="match status" value="1"/>
</dbReference>
<evidence type="ECO:0000256" key="2">
    <source>
        <dbReference type="ARBA" id="ARBA00022737"/>
    </source>
</evidence>
<keyword evidence="16" id="KW-1185">Reference proteome</keyword>
<dbReference type="SUPFAM" id="SSF47095">
    <property type="entry name" value="HMG-box"/>
    <property type="match status" value="1"/>
</dbReference>
<dbReference type="SUPFAM" id="SSF47370">
    <property type="entry name" value="Bromodomain"/>
    <property type="match status" value="6"/>
</dbReference>
<dbReference type="InterPro" id="IPR018359">
    <property type="entry name" value="Bromodomain_CS"/>
</dbReference>
<dbReference type="SMART" id="SM00439">
    <property type="entry name" value="BAH"/>
    <property type="match status" value="2"/>
</dbReference>